<evidence type="ECO:0000313" key="1">
    <source>
        <dbReference type="EMBL" id="AYV82599.1"/>
    </source>
</evidence>
<protein>
    <submittedName>
        <fullName evidence="1">Uncharacterized protein</fullName>
    </submittedName>
</protein>
<name>A0A3G5ABB1_9VIRU</name>
<reference evidence="1" key="1">
    <citation type="submission" date="2018-10" db="EMBL/GenBank/DDBJ databases">
        <title>Hidden diversity of soil giant viruses.</title>
        <authorList>
            <person name="Schulz F."/>
            <person name="Alteio L."/>
            <person name="Goudeau D."/>
            <person name="Ryan E.M."/>
            <person name="Malmstrom R.R."/>
            <person name="Blanchard J."/>
            <person name="Woyke T."/>
        </authorList>
    </citation>
    <scope>NUCLEOTIDE SEQUENCE</scope>
    <source>
        <strain evidence="1">HYV1</strain>
    </source>
</reference>
<proteinExistence type="predicted"/>
<organism evidence="1">
    <name type="scientific">Hyperionvirus sp</name>
    <dbReference type="NCBI Taxonomy" id="2487770"/>
    <lineage>
        <taxon>Viruses</taxon>
        <taxon>Varidnaviria</taxon>
        <taxon>Bamfordvirae</taxon>
        <taxon>Nucleocytoviricota</taxon>
        <taxon>Megaviricetes</taxon>
        <taxon>Imitervirales</taxon>
        <taxon>Mimiviridae</taxon>
        <taxon>Klosneuvirinae</taxon>
    </lineage>
</organism>
<sequence>MAAAIDVKKGRRVLVPYNEVYSLQLESIILSQQFDELNWLAYGTVDQERFRRMGLFVEQGIVTLMRAKGPHSRKVRKDFRCPPCAKDFVEGKPLAERKALMSVKTEKHERKMEAYRIMIDKLNVLRGVIRERFEKISDSLKPGFCDPILEMKIGDYFWTLNPRTGKLDKLPWRITIGIENYWLVVKLDEFLCSSISIPMAAEDIRRGCTDKKCVYNRGKFSIFDYGSGQLTKDGGVIMCCMKVREFKLSSISEDTPVVMCSLGDNRIFIMYGQPGGVSRALCVDSLTFLEVDKPLHIIPSDIVTFGFKYDRTVSLRLIPFSEGEKVDVMKKLEEMMSLVPIVIVRICVDYLVL</sequence>
<dbReference type="EMBL" id="MK072383">
    <property type="protein sequence ID" value="AYV82599.1"/>
    <property type="molecule type" value="Genomic_DNA"/>
</dbReference>
<accession>A0A3G5ABB1</accession>
<gene>
    <name evidence="1" type="ORF">Hyperionvirus1_178</name>
</gene>